<dbReference type="InterPro" id="IPR036909">
    <property type="entry name" value="Cyt_c-like_dom_sf"/>
</dbReference>
<comment type="caution">
    <text evidence="7">The sequence shown here is derived from an EMBL/GenBank/DDBJ whole genome shotgun (WGS) entry which is preliminary data.</text>
</comment>
<keyword evidence="1 4" id="KW-0349">Heme</keyword>
<evidence type="ECO:0000313" key="8">
    <source>
        <dbReference type="Proteomes" id="UP000536442"/>
    </source>
</evidence>
<dbReference type="PROSITE" id="PS51007">
    <property type="entry name" value="CYTC"/>
    <property type="match status" value="2"/>
</dbReference>
<reference evidence="7 8" key="1">
    <citation type="submission" date="2020-03" db="EMBL/GenBank/DDBJ databases">
        <title>Metagenomic, metatranscriptomic, and metabolomic analyses revealed the key microbes and metabolic features during the fermentation of ganjang, Korean traditional soy sauce.</title>
        <authorList>
            <person name="Chun B.H."/>
            <person name="Jeon C.O."/>
        </authorList>
    </citation>
    <scope>NUCLEOTIDE SEQUENCE [LARGE SCALE GENOMIC DNA]</scope>
    <source>
        <strain evidence="7 8">KG14</strain>
    </source>
</reference>
<organism evidence="7 8">
    <name type="scientific">Marinobacter adhaerens</name>
    <dbReference type="NCBI Taxonomy" id="1033846"/>
    <lineage>
        <taxon>Bacteria</taxon>
        <taxon>Pseudomonadati</taxon>
        <taxon>Pseudomonadota</taxon>
        <taxon>Gammaproteobacteria</taxon>
        <taxon>Pseudomonadales</taxon>
        <taxon>Marinobacteraceae</taxon>
        <taxon>Marinobacter</taxon>
    </lineage>
</organism>
<evidence type="ECO:0000256" key="1">
    <source>
        <dbReference type="ARBA" id="ARBA00022617"/>
    </source>
</evidence>
<feature type="domain" description="Cytochrome c" evidence="6">
    <location>
        <begin position="150"/>
        <end position="240"/>
    </location>
</feature>
<dbReference type="GO" id="GO:0046872">
    <property type="term" value="F:metal ion binding"/>
    <property type="evidence" value="ECO:0007669"/>
    <property type="project" value="UniProtKB-KW"/>
</dbReference>
<dbReference type="SUPFAM" id="SSF46626">
    <property type="entry name" value="Cytochrome c"/>
    <property type="match status" value="2"/>
</dbReference>
<proteinExistence type="predicted"/>
<name>A0A851I1B4_9GAMM</name>
<sequence length="254" mass="26833">MLKQSWLSRTPHIVAFVVLPLLSLGAAAGAEPPDNAGNPLAAEFFGAQEQKVTDEALTNARQVAINGKGATWSCASCHGENGAGNSTAPRIAGLAPGYITKQLHDYRSGARQNANMEYVVAELSDKQMLALGQYYSRLESHSSAGPDLGGDISRGRQLAQQGDWKVEVPACFSCHGSTGWGVGQAFPALAAQHPSYTAVQLSNWKSGRRSNSPVKLMHGVAVTLSDDDIRAVADYLATLPPPQQGTDRNAHAAN</sequence>
<evidence type="ECO:0000256" key="3">
    <source>
        <dbReference type="ARBA" id="ARBA00023004"/>
    </source>
</evidence>
<dbReference type="Pfam" id="PF00034">
    <property type="entry name" value="Cytochrom_C"/>
    <property type="match status" value="2"/>
</dbReference>
<dbReference type="GO" id="GO:0009055">
    <property type="term" value="F:electron transfer activity"/>
    <property type="evidence" value="ECO:0007669"/>
    <property type="project" value="InterPro"/>
</dbReference>
<dbReference type="PANTHER" id="PTHR33751">
    <property type="entry name" value="CBB3-TYPE CYTOCHROME C OXIDASE SUBUNIT FIXP"/>
    <property type="match status" value="1"/>
</dbReference>
<gene>
    <name evidence="7" type="ORF">HLV39_10440</name>
</gene>
<keyword evidence="3 4" id="KW-0408">Iron</keyword>
<dbReference type="Gene3D" id="1.10.760.10">
    <property type="entry name" value="Cytochrome c-like domain"/>
    <property type="match status" value="2"/>
</dbReference>
<evidence type="ECO:0000259" key="6">
    <source>
        <dbReference type="PROSITE" id="PS51007"/>
    </source>
</evidence>
<dbReference type="GO" id="GO:0020037">
    <property type="term" value="F:heme binding"/>
    <property type="evidence" value="ECO:0007669"/>
    <property type="project" value="InterPro"/>
</dbReference>
<keyword evidence="5" id="KW-0732">Signal</keyword>
<evidence type="ECO:0000313" key="7">
    <source>
        <dbReference type="EMBL" id="NWN91908.1"/>
    </source>
</evidence>
<keyword evidence="8" id="KW-1185">Reference proteome</keyword>
<accession>A0A851I1B4</accession>
<feature type="domain" description="Cytochrome c" evidence="6">
    <location>
        <begin position="62"/>
        <end position="139"/>
    </location>
</feature>
<dbReference type="AlphaFoldDB" id="A0A851I1B4"/>
<keyword evidence="2 4" id="KW-0479">Metal-binding</keyword>
<dbReference type="PANTHER" id="PTHR33751:SF11">
    <property type="entry name" value="BLL4483 PROTEIN"/>
    <property type="match status" value="1"/>
</dbReference>
<feature type="signal peptide" evidence="5">
    <location>
        <begin position="1"/>
        <end position="30"/>
    </location>
</feature>
<evidence type="ECO:0000256" key="2">
    <source>
        <dbReference type="ARBA" id="ARBA00022723"/>
    </source>
</evidence>
<dbReference type="InterPro" id="IPR050597">
    <property type="entry name" value="Cytochrome_c_Oxidase_Subunit"/>
</dbReference>
<protein>
    <submittedName>
        <fullName evidence="7">C-type cytochrome</fullName>
    </submittedName>
</protein>
<dbReference type="InterPro" id="IPR009056">
    <property type="entry name" value="Cyt_c-like_dom"/>
</dbReference>
<feature type="chain" id="PRO_5032610480" evidence="5">
    <location>
        <begin position="31"/>
        <end position="254"/>
    </location>
</feature>
<dbReference type="EMBL" id="JABEVQ010000005">
    <property type="protein sequence ID" value="NWN91908.1"/>
    <property type="molecule type" value="Genomic_DNA"/>
</dbReference>
<dbReference type="Proteomes" id="UP000536442">
    <property type="component" value="Unassembled WGS sequence"/>
</dbReference>
<evidence type="ECO:0000256" key="4">
    <source>
        <dbReference type="PROSITE-ProRule" id="PRU00433"/>
    </source>
</evidence>
<evidence type="ECO:0000256" key="5">
    <source>
        <dbReference type="SAM" id="SignalP"/>
    </source>
</evidence>